<evidence type="ECO:0000313" key="6">
    <source>
        <dbReference type="Proteomes" id="UP000823907"/>
    </source>
</evidence>
<dbReference type="Pfam" id="PF00005">
    <property type="entry name" value="ABC_tran"/>
    <property type="match status" value="1"/>
</dbReference>
<feature type="domain" description="ABC transporter" evidence="4">
    <location>
        <begin position="6"/>
        <end position="233"/>
    </location>
</feature>
<evidence type="ECO:0000313" key="5">
    <source>
        <dbReference type="EMBL" id="HJD49785.1"/>
    </source>
</evidence>
<reference evidence="5" key="2">
    <citation type="submission" date="2021-04" db="EMBL/GenBank/DDBJ databases">
        <authorList>
            <person name="Gilroy R."/>
        </authorList>
    </citation>
    <scope>NUCLEOTIDE SEQUENCE</scope>
    <source>
        <strain evidence="5">5925</strain>
    </source>
</reference>
<evidence type="ECO:0000256" key="1">
    <source>
        <dbReference type="ARBA" id="ARBA00022448"/>
    </source>
</evidence>
<sequence length="312" mass="34396">MTGTALHVEKLNKFYGDHHVLKDMSFSVQPGEIYGFVGSNGAGKSTTMRIALGVLAADSGEVRLGSTPMNDDLRRRIGYMPEERGLYNKEKIADQLSFFGRLHGMDKSAAANAAQDLLERLDLGERAQDKLEELSLGNQQRVQLAASLIHDPDVLILDEPFSGLDPVAVQVMSDMLVERAQRGVPVLFSSHQLDLVQRLCDRVGIITAGQMQAEGCVQELRERGPVIFEIGTPARDWYPDFATFVGEDDGTVLLQVDRQDRDQELLRDALAAGPVHHFQRRIPDLTDLFQEVIQGAKQQAAEESTTREGGAA</sequence>
<evidence type="ECO:0000256" key="3">
    <source>
        <dbReference type="ARBA" id="ARBA00022840"/>
    </source>
</evidence>
<accession>A0A9D2UCE6</accession>
<dbReference type="InterPro" id="IPR017871">
    <property type="entry name" value="ABC_transporter-like_CS"/>
</dbReference>
<dbReference type="PANTHER" id="PTHR42939:SF1">
    <property type="entry name" value="ABC TRANSPORTER ATP-BINDING PROTEIN ALBC-RELATED"/>
    <property type="match status" value="1"/>
</dbReference>
<dbReference type="SUPFAM" id="SSF52540">
    <property type="entry name" value="P-loop containing nucleoside triphosphate hydrolases"/>
    <property type="match status" value="1"/>
</dbReference>
<protein>
    <submittedName>
        <fullName evidence="5">ATP-binding cassette domain-containing protein</fullName>
    </submittedName>
</protein>
<evidence type="ECO:0000259" key="4">
    <source>
        <dbReference type="PROSITE" id="PS50893"/>
    </source>
</evidence>
<name>A0A9D2UCE6_9CORY</name>
<dbReference type="EMBL" id="DWUR01000110">
    <property type="protein sequence ID" value="HJD49785.1"/>
    <property type="molecule type" value="Genomic_DNA"/>
</dbReference>
<keyword evidence="3 5" id="KW-0067">ATP-binding</keyword>
<dbReference type="PROSITE" id="PS00211">
    <property type="entry name" value="ABC_TRANSPORTER_1"/>
    <property type="match status" value="1"/>
</dbReference>
<dbReference type="InterPro" id="IPR027417">
    <property type="entry name" value="P-loop_NTPase"/>
</dbReference>
<dbReference type="Gene3D" id="3.40.50.300">
    <property type="entry name" value="P-loop containing nucleotide triphosphate hydrolases"/>
    <property type="match status" value="1"/>
</dbReference>
<gene>
    <name evidence="5" type="ORF">H9907_06820</name>
</gene>
<keyword evidence="1" id="KW-0813">Transport</keyword>
<evidence type="ECO:0000256" key="2">
    <source>
        <dbReference type="ARBA" id="ARBA00022741"/>
    </source>
</evidence>
<dbReference type="InterPro" id="IPR051782">
    <property type="entry name" value="ABC_Transporter_VariousFunc"/>
</dbReference>
<dbReference type="InterPro" id="IPR003439">
    <property type="entry name" value="ABC_transporter-like_ATP-bd"/>
</dbReference>
<dbReference type="AlphaFoldDB" id="A0A9D2UCE6"/>
<dbReference type="GO" id="GO:0005524">
    <property type="term" value="F:ATP binding"/>
    <property type="evidence" value="ECO:0007669"/>
    <property type="project" value="UniProtKB-KW"/>
</dbReference>
<dbReference type="InterPro" id="IPR003593">
    <property type="entry name" value="AAA+_ATPase"/>
</dbReference>
<keyword evidence="2" id="KW-0547">Nucleotide-binding</keyword>
<dbReference type="GO" id="GO:0016887">
    <property type="term" value="F:ATP hydrolysis activity"/>
    <property type="evidence" value="ECO:0007669"/>
    <property type="project" value="InterPro"/>
</dbReference>
<organism evidence="5 6">
    <name type="scientific">Candidatus Corynebacterium intestinavium</name>
    <dbReference type="NCBI Taxonomy" id="2838531"/>
    <lineage>
        <taxon>Bacteria</taxon>
        <taxon>Bacillati</taxon>
        <taxon>Actinomycetota</taxon>
        <taxon>Actinomycetes</taxon>
        <taxon>Mycobacteriales</taxon>
        <taxon>Corynebacteriaceae</taxon>
        <taxon>Corynebacterium</taxon>
    </lineage>
</organism>
<dbReference type="PROSITE" id="PS50893">
    <property type="entry name" value="ABC_TRANSPORTER_2"/>
    <property type="match status" value="1"/>
</dbReference>
<proteinExistence type="predicted"/>
<reference evidence="5" key="1">
    <citation type="journal article" date="2021" name="PeerJ">
        <title>Extensive microbial diversity within the chicken gut microbiome revealed by metagenomics and culture.</title>
        <authorList>
            <person name="Gilroy R."/>
            <person name="Ravi A."/>
            <person name="Getino M."/>
            <person name="Pursley I."/>
            <person name="Horton D.L."/>
            <person name="Alikhan N.F."/>
            <person name="Baker D."/>
            <person name="Gharbi K."/>
            <person name="Hall N."/>
            <person name="Watson M."/>
            <person name="Adriaenssens E.M."/>
            <person name="Foster-Nyarko E."/>
            <person name="Jarju S."/>
            <person name="Secka A."/>
            <person name="Antonio M."/>
            <person name="Oren A."/>
            <person name="Chaudhuri R.R."/>
            <person name="La Ragione R."/>
            <person name="Hildebrand F."/>
            <person name="Pallen M.J."/>
        </authorList>
    </citation>
    <scope>NUCLEOTIDE SEQUENCE</scope>
    <source>
        <strain evidence="5">5925</strain>
    </source>
</reference>
<dbReference type="SMART" id="SM00382">
    <property type="entry name" value="AAA"/>
    <property type="match status" value="1"/>
</dbReference>
<comment type="caution">
    <text evidence="5">The sequence shown here is derived from an EMBL/GenBank/DDBJ whole genome shotgun (WGS) entry which is preliminary data.</text>
</comment>
<dbReference type="PANTHER" id="PTHR42939">
    <property type="entry name" value="ABC TRANSPORTER ATP-BINDING PROTEIN ALBC-RELATED"/>
    <property type="match status" value="1"/>
</dbReference>
<dbReference type="Proteomes" id="UP000823907">
    <property type="component" value="Unassembled WGS sequence"/>
</dbReference>